<evidence type="ECO:0000256" key="1">
    <source>
        <dbReference type="SAM" id="MobiDB-lite"/>
    </source>
</evidence>
<protein>
    <submittedName>
        <fullName evidence="2">Phytanoyl-CoA dioxygenase family protein</fullName>
    </submittedName>
</protein>
<comment type="caution">
    <text evidence="2">The sequence shown here is derived from an EMBL/GenBank/DDBJ whole genome shotgun (WGS) entry which is preliminary data.</text>
</comment>
<accession>A0ABW2TU69</accession>
<evidence type="ECO:0000313" key="3">
    <source>
        <dbReference type="Proteomes" id="UP001596512"/>
    </source>
</evidence>
<keyword evidence="2" id="KW-0560">Oxidoreductase</keyword>
<dbReference type="Pfam" id="PF05721">
    <property type="entry name" value="PhyH"/>
    <property type="match status" value="1"/>
</dbReference>
<proteinExistence type="predicted"/>
<dbReference type="PANTHER" id="PTHR20883:SF48">
    <property type="entry name" value="ECTOINE DIOXYGENASE"/>
    <property type="match status" value="1"/>
</dbReference>
<evidence type="ECO:0000313" key="2">
    <source>
        <dbReference type="EMBL" id="MFC7616348.1"/>
    </source>
</evidence>
<dbReference type="GO" id="GO:0051213">
    <property type="term" value="F:dioxygenase activity"/>
    <property type="evidence" value="ECO:0007669"/>
    <property type="project" value="UniProtKB-KW"/>
</dbReference>
<keyword evidence="3" id="KW-1185">Reference proteome</keyword>
<feature type="region of interest" description="Disordered" evidence="1">
    <location>
        <begin position="261"/>
        <end position="283"/>
    </location>
</feature>
<organism evidence="2 3">
    <name type="scientific">Actinokineospora soli</name>
    <dbReference type="NCBI Taxonomy" id="1048753"/>
    <lineage>
        <taxon>Bacteria</taxon>
        <taxon>Bacillati</taxon>
        <taxon>Actinomycetota</taxon>
        <taxon>Actinomycetes</taxon>
        <taxon>Pseudonocardiales</taxon>
        <taxon>Pseudonocardiaceae</taxon>
        <taxon>Actinokineospora</taxon>
    </lineage>
</organism>
<keyword evidence="2" id="KW-0223">Dioxygenase</keyword>
<gene>
    <name evidence="2" type="ORF">ACFQV2_25625</name>
</gene>
<dbReference type="Gene3D" id="2.60.120.620">
    <property type="entry name" value="q2cbj1_9rhob like domain"/>
    <property type="match status" value="1"/>
</dbReference>
<dbReference type="EMBL" id="JBHTEY010000004">
    <property type="protein sequence ID" value="MFC7616348.1"/>
    <property type="molecule type" value="Genomic_DNA"/>
</dbReference>
<dbReference type="SUPFAM" id="SSF51197">
    <property type="entry name" value="Clavaminate synthase-like"/>
    <property type="match status" value="1"/>
</dbReference>
<dbReference type="InterPro" id="IPR008775">
    <property type="entry name" value="Phytyl_CoA_dOase-like"/>
</dbReference>
<name>A0ABW2TU69_9PSEU</name>
<sequence length="283" mass="31078">MREPGAVREVTADEVAQFRACGWALLRDFVAAEHLPPIAAEVRALIGEQAETAKETTGAFRRIWRTYDEPSYRSAPLWGFATSPSVGRAGSALLGGAPVRFLRDEVYVKMPTAGGEGRPTPWHQDFPYGNRDRSEQVNLWIALEDIPVDGGALRYLSGSHRRGALGRALDAPERDLLAQYPDLVEEFPVSPTTEIRRGDVLAHHGLTVHGAPANTTASPRWAYTVVLFHADSRYTGVPWPRRLAGHMGGIAVNEPFDHPLTPVVWPPDRRDARSAPPLTEGTP</sequence>
<dbReference type="PANTHER" id="PTHR20883">
    <property type="entry name" value="PHYTANOYL-COA DIOXYGENASE DOMAIN CONTAINING 1"/>
    <property type="match status" value="1"/>
</dbReference>
<reference evidence="3" key="1">
    <citation type="journal article" date="2019" name="Int. J. Syst. Evol. Microbiol.">
        <title>The Global Catalogue of Microorganisms (GCM) 10K type strain sequencing project: providing services to taxonomists for standard genome sequencing and annotation.</title>
        <authorList>
            <consortium name="The Broad Institute Genomics Platform"/>
            <consortium name="The Broad Institute Genome Sequencing Center for Infectious Disease"/>
            <person name="Wu L."/>
            <person name="Ma J."/>
        </authorList>
    </citation>
    <scope>NUCLEOTIDE SEQUENCE [LARGE SCALE GENOMIC DNA]</scope>
    <source>
        <strain evidence="3">JCM 17695</strain>
    </source>
</reference>
<dbReference type="Proteomes" id="UP001596512">
    <property type="component" value="Unassembled WGS sequence"/>
</dbReference>